<protein>
    <submittedName>
        <fullName evidence="1">Uncharacterized protein</fullName>
    </submittedName>
</protein>
<gene>
    <name evidence="1" type="ORF">IAC43_07920</name>
</gene>
<reference evidence="1" key="2">
    <citation type="journal article" date="2021" name="PeerJ">
        <title>Extensive microbial diversity within the chicken gut microbiome revealed by metagenomics and culture.</title>
        <authorList>
            <person name="Gilroy R."/>
            <person name="Ravi A."/>
            <person name="Getino M."/>
            <person name="Pursley I."/>
            <person name="Horton D.L."/>
            <person name="Alikhan N.F."/>
            <person name="Baker D."/>
            <person name="Gharbi K."/>
            <person name="Hall N."/>
            <person name="Watson M."/>
            <person name="Adriaenssens E.M."/>
            <person name="Foster-Nyarko E."/>
            <person name="Jarju S."/>
            <person name="Secka A."/>
            <person name="Antonio M."/>
            <person name="Oren A."/>
            <person name="Chaudhuri R.R."/>
            <person name="La Ragione R."/>
            <person name="Hildebrand F."/>
            <person name="Pallen M.J."/>
        </authorList>
    </citation>
    <scope>NUCLEOTIDE SEQUENCE</scope>
    <source>
        <strain evidence="1">ChiBcec7-5410</strain>
    </source>
</reference>
<evidence type="ECO:0000313" key="1">
    <source>
        <dbReference type="EMBL" id="HIT95099.1"/>
    </source>
</evidence>
<sequence>MKFAEGESYDYDETAAAIFEAVVASTSPIELTADDVTIEYNTDKNGVISNFKPLEESILGGLWGFDLGEWQIRISWAGNQQYRGNSVIVWVNFEDSRASSTVALNEGVSFTYNMDASVMKQAIFDNVIDWTNSELPAKETLTPDDFTYEYYGEEILFEGGIDSGIKSWVPIEGKSYDVGDLNLGKYPQMGAGEQQLRVSFNGNADYRPSSEAQGNVTVNKAKVTVKVNSTNIYVDEKFPADYITTDPADEFDIYVVHAGLTSSVTAGIYIELPDRFSNNAFLKVLDPVVELISGKTFTQMLNEGVTVGELRELFSTQELLDILDKLNIDTGTFGEILNVINKMPSIMDSVRISFGAPSRAGLYTSTVITDNPNYETGVGVGMVLVKMRLTGNKLTWNQEISGGKLTAAEAQNFDFGATLSRDGDVTIPQDNVHYLYSGFTSKWRVYSSTTTPPTEPGSYVVTVCIIGGDYYANPITRTFKITK</sequence>
<dbReference type="Proteomes" id="UP000824160">
    <property type="component" value="Unassembled WGS sequence"/>
</dbReference>
<proteinExistence type="predicted"/>
<name>A0A9D1H9B4_9FIRM</name>
<organism evidence="1 2">
    <name type="scientific">Candidatus Faecivivens stercoripullorum</name>
    <dbReference type="NCBI Taxonomy" id="2840805"/>
    <lineage>
        <taxon>Bacteria</taxon>
        <taxon>Bacillati</taxon>
        <taxon>Bacillota</taxon>
        <taxon>Clostridia</taxon>
        <taxon>Eubacteriales</taxon>
        <taxon>Oscillospiraceae</taxon>
        <taxon>Oscillospiraceae incertae sedis</taxon>
        <taxon>Candidatus Faecivivens</taxon>
    </lineage>
</organism>
<reference evidence="1" key="1">
    <citation type="submission" date="2020-10" db="EMBL/GenBank/DDBJ databases">
        <authorList>
            <person name="Gilroy R."/>
        </authorList>
    </citation>
    <scope>NUCLEOTIDE SEQUENCE</scope>
    <source>
        <strain evidence="1">ChiBcec7-5410</strain>
    </source>
</reference>
<accession>A0A9D1H9B4</accession>
<dbReference type="EMBL" id="DVLW01000217">
    <property type="protein sequence ID" value="HIT95099.1"/>
    <property type="molecule type" value="Genomic_DNA"/>
</dbReference>
<evidence type="ECO:0000313" key="2">
    <source>
        <dbReference type="Proteomes" id="UP000824160"/>
    </source>
</evidence>
<comment type="caution">
    <text evidence="1">The sequence shown here is derived from an EMBL/GenBank/DDBJ whole genome shotgun (WGS) entry which is preliminary data.</text>
</comment>
<dbReference type="AlphaFoldDB" id="A0A9D1H9B4"/>